<keyword evidence="1" id="KW-0732">Signal</keyword>
<feature type="chain" id="PRO_5010304519" evidence="1">
    <location>
        <begin position="24"/>
        <end position="128"/>
    </location>
</feature>
<dbReference type="KEGG" id="fmr:Fuma_05552"/>
<dbReference type="EMBL" id="CP017641">
    <property type="protein sequence ID" value="APZ95889.1"/>
    <property type="molecule type" value="Genomic_DNA"/>
</dbReference>
<sequence precursor="true">MCLGRNCFRALILIGTFALPSMADDLPDRCLVKLGTDRFATRSYLQDLTFSPDSRTIAVDECNSPARVVRLFNVQTGEQRQVLAAPSRKPDRATVYHCFGPMEHCSSPVSRCPLVLRNDAVTDDCSLL</sequence>
<keyword evidence="3" id="KW-1185">Reference proteome</keyword>
<name>A0A1P8WPA4_9PLAN</name>
<proteinExistence type="predicted"/>
<evidence type="ECO:0000313" key="2">
    <source>
        <dbReference type="EMBL" id="APZ95889.1"/>
    </source>
</evidence>
<protein>
    <submittedName>
        <fullName evidence="2">Uncharacterized protein</fullName>
    </submittedName>
</protein>
<feature type="signal peptide" evidence="1">
    <location>
        <begin position="1"/>
        <end position="23"/>
    </location>
</feature>
<evidence type="ECO:0000313" key="3">
    <source>
        <dbReference type="Proteomes" id="UP000187735"/>
    </source>
</evidence>
<organism evidence="2 3">
    <name type="scientific">Fuerstiella marisgermanici</name>
    <dbReference type="NCBI Taxonomy" id="1891926"/>
    <lineage>
        <taxon>Bacteria</taxon>
        <taxon>Pseudomonadati</taxon>
        <taxon>Planctomycetota</taxon>
        <taxon>Planctomycetia</taxon>
        <taxon>Planctomycetales</taxon>
        <taxon>Planctomycetaceae</taxon>
        <taxon>Fuerstiella</taxon>
    </lineage>
</organism>
<dbReference type="Proteomes" id="UP000187735">
    <property type="component" value="Chromosome"/>
</dbReference>
<dbReference type="AlphaFoldDB" id="A0A1P8WPA4"/>
<dbReference type="InterPro" id="IPR011044">
    <property type="entry name" value="Quino_amine_DH_bsu"/>
</dbReference>
<reference evidence="2 3" key="1">
    <citation type="journal article" date="2016" name="Front. Microbiol.">
        <title>Fuerstia marisgermanicae gen. nov., sp. nov., an Unusual Member of the Phylum Planctomycetes from the German Wadden Sea.</title>
        <authorList>
            <person name="Kohn T."/>
            <person name="Heuer A."/>
            <person name="Jogler M."/>
            <person name="Vollmers J."/>
            <person name="Boedeker C."/>
            <person name="Bunk B."/>
            <person name="Rast P."/>
            <person name="Borchert D."/>
            <person name="Glockner I."/>
            <person name="Freese H.M."/>
            <person name="Klenk H.P."/>
            <person name="Overmann J."/>
            <person name="Kaster A.K."/>
            <person name="Rohde M."/>
            <person name="Wiegand S."/>
            <person name="Jogler C."/>
        </authorList>
    </citation>
    <scope>NUCLEOTIDE SEQUENCE [LARGE SCALE GENOMIC DNA]</scope>
    <source>
        <strain evidence="2 3">NH11</strain>
    </source>
</reference>
<accession>A0A1P8WPA4</accession>
<dbReference type="SUPFAM" id="SSF50969">
    <property type="entry name" value="YVTN repeat-like/Quinoprotein amine dehydrogenase"/>
    <property type="match status" value="1"/>
</dbReference>
<gene>
    <name evidence="2" type="ORF">Fuma_05552</name>
</gene>
<evidence type="ECO:0000256" key="1">
    <source>
        <dbReference type="SAM" id="SignalP"/>
    </source>
</evidence>